<dbReference type="AlphaFoldDB" id="A0A8S9Z5Z3"/>
<evidence type="ECO:0000256" key="1">
    <source>
        <dbReference type="SAM" id="Coils"/>
    </source>
</evidence>
<evidence type="ECO:0000313" key="2">
    <source>
        <dbReference type="EMBL" id="KAF7260571.1"/>
    </source>
</evidence>
<reference evidence="2" key="1">
    <citation type="submission" date="2019-07" db="EMBL/GenBank/DDBJ databases">
        <title>Annotation for the trematode Paragonimus miyazaki's.</title>
        <authorList>
            <person name="Choi Y.-J."/>
        </authorList>
    </citation>
    <scope>NUCLEOTIDE SEQUENCE</scope>
    <source>
        <strain evidence="2">Japan</strain>
    </source>
</reference>
<comment type="caution">
    <text evidence="2">The sequence shown here is derived from an EMBL/GenBank/DDBJ whole genome shotgun (WGS) entry which is preliminary data.</text>
</comment>
<evidence type="ECO:0000313" key="3">
    <source>
        <dbReference type="Proteomes" id="UP000822476"/>
    </source>
</evidence>
<dbReference type="OrthoDB" id="10262929at2759"/>
<keyword evidence="3" id="KW-1185">Reference proteome</keyword>
<proteinExistence type="predicted"/>
<name>A0A8S9Z5Z3_9TREM</name>
<dbReference type="Proteomes" id="UP000822476">
    <property type="component" value="Unassembled WGS sequence"/>
</dbReference>
<feature type="coiled-coil region" evidence="1">
    <location>
        <begin position="190"/>
        <end position="294"/>
    </location>
</feature>
<dbReference type="EMBL" id="JTDE01000691">
    <property type="protein sequence ID" value="KAF7260571.1"/>
    <property type="molecule type" value="Genomic_DNA"/>
</dbReference>
<keyword evidence="1" id="KW-0175">Coiled coil</keyword>
<organism evidence="2 3">
    <name type="scientific">Paragonimus skrjabini miyazakii</name>
    <dbReference type="NCBI Taxonomy" id="59628"/>
    <lineage>
        <taxon>Eukaryota</taxon>
        <taxon>Metazoa</taxon>
        <taxon>Spiralia</taxon>
        <taxon>Lophotrochozoa</taxon>
        <taxon>Platyhelminthes</taxon>
        <taxon>Trematoda</taxon>
        <taxon>Digenea</taxon>
        <taxon>Plagiorchiida</taxon>
        <taxon>Troglotremata</taxon>
        <taxon>Troglotrematidae</taxon>
        <taxon>Paragonimus</taxon>
    </lineage>
</organism>
<protein>
    <submittedName>
        <fullName evidence="2">Uncharacterized protein</fullName>
    </submittedName>
</protein>
<gene>
    <name evidence="2" type="ORF">EG68_01850</name>
</gene>
<accession>A0A8S9Z5Z3</accession>
<sequence length="330" mass="38775">MAQTPEPSRLLVARPIDEAVICRIESQTEVASSAAFQSIDDQYYAGKLTSTEVAVYKARYMKLHEALKKTRDNEFNLIQLSKRYMGEIEEQEQELARADQFPDNAITEPSQMRAQILNYYNTAMETDERVEMLHYEAQLLKEERKLLNRDYSRLPTAELEAMDDDVDIFTEMERRMKLVQNQCQDLWLQIDMIKMEAKRSREQLRQASDMEHEAQSELANLNNKMSDVKAEWVIAADLPGQYSKEAEKARKYKSNAEKDLQNLQQEFAELSETLANLEMRVREIEAEERADREDLQAKRLTTVDKKQSLDKTVKMHESWYEMEMMNRTEK</sequence>